<evidence type="ECO:0000313" key="3">
    <source>
        <dbReference type="EMBL" id="HIV26518.1"/>
    </source>
</evidence>
<proteinExistence type="predicted"/>
<evidence type="ECO:0000313" key="4">
    <source>
        <dbReference type="Proteomes" id="UP000886884"/>
    </source>
</evidence>
<accession>A0A9D1TBV5</accession>
<keyword evidence="2" id="KW-1133">Transmembrane helix</keyword>
<protein>
    <submittedName>
        <fullName evidence="3">Uncharacterized protein</fullName>
    </submittedName>
</protein>
<feature type="compositionally biased region" description="Acidic residues" evidence="1">
    <location>
        <begin position="449"/>
        <end position="483"/>
    </location>
</feature>
<feature type="compositionally biased region" description="Polar residues" evidence="1">
    <location>
        <begin position="271"/>
        <end position="285"/>
    </location>
</feature>
<keyword evidence="2" id="KW-0812">Transmembrane</keyword>
<sequence>MQQIFDGIHVLPPRGILLPYSHMPEREILRIDDKRLAILRMCGIMILKFIGIRRTVVAMASNTRDEPRMDYYEFKRKHDEWLKTFADVRRNVEDSHQRPAPVPSRQPPPEDAKVDSPLEDAATEGYLAPEAPAPASESDTDASPSDGESAPDASGDTAEPAPKPEPASPEIPEIFMGEEKALFNTAPIEKAGEEFLTEEELAADDREPNPFDSLFRAVGLVKEKLSLLRRNRRHPEESESEDEEWMEDSEQDETFPPRNATARLQAKDISQALNASSASISQTQKLRMRYGRPETEPETPQDIPNNAENAAKFEGGHSMPEQNSKSPAELSQLLAEGMSSPTLSRRERRMIEQKNDSEESPTQVYRPVREASSATARTDRYEDEDEEEILPRKQKPAKKEKAVKGKKAVEDDFDDFDDFDNFDDFDDEPEEKAPAKRGKGGKKTPVRDYDEEDDEDEAFDGEEDDYDDEDYDEDYDDDDDDDEPSIGKRILNIIKGVLIVVLVLALLFVALRMLEGQGIIRLTGLRGVINSISPEFAEWLLPEPEATPADDGLPSLDNDGFDDSFTDADANFGPVDENATTNTDGLNAGSGDSLFPTATPTTAPTAAPTATPTAAPTQVPFDDSQLGAEDIFNVLP</sequence>
<dbReference type="EMBL" id="DVOT01000017">
    <property type="protein sequence ID" value="HIV26518.1"/>
    <property type="molecule type" value="Genomic_DNA"/>
</dbReference>
<comment type="caution">
    <text evidence="3">The sequence shown here is derived from an EMBL/GenBank/DDBJ whole genome shotgun (WGS) entry which is preliminary data.</text>
</comment>
<feature type="region of interest" description="Disordered" evidence="1">
    <location>
        <begin position="92"/>
        <end position="116"/>
    </location>
</feature>
<feature type="region of interest" description="Disordered" evidence="1">
    <location>
        <begin position="544"/>
        <end position="625"/>
    </location>
</feature>
<name>A0A9D1TBV5_9FIRM</name>
<evidence type="ECO:0000256" key="2">
    <source>
        <dbReference type="SAM" id="Phobius"/>
    </source>
</evidence>
<feature type="compositionally biased region" description="Low complexity" evidence="1">
    <location>
        <begin position="596"/>
        <end position="617"/>
    </location>
</feature>
<feature type="transmembrane region" description="Helical" evidence="2">
    <location>
        <begin position="493"/>
        <end position="511"/>
    </location>
</feature>
<dbReference type="Proteomes" id="UP000886884">
    <property type="component" value="Unassembled WGS sequence"/>
</dbReference>
<organism evidence="3 4">
    <name type="scientific">Candidatus Ornithocaccomicrobium faecavium</name>
    <dbReference type="NCBI Taxonomy" id="2840890"/>
    <lineage>
        <taxon>Bacteria</taxon>
        <taxon>Bacillati</taxon>
        <taxon>Bacillota</taxon>
        <taxon>Clostridia</taxon>
        <taxon>Candidatus Ornithocaccomicrobium</taxon>
    </lineage>
</organism>
<feature type="compositionally biased region" description="Acidic residues" evidence="1">
    <location>
        <begin position="238"/>
        <end position="253"/>
    </location>
</feature>
<feature type="region of interest" description="Disordered" evidence="1">
    <location>
        <begin position="130"/>
        <end position="210"/>
    </location>
</feature>
<gene>
    <name evidence="3" type="ORF">IAA64_00995</name>
</gene>
<reference evidence="3" key="1">
    <citation type="submission" date="2020-10" db="EMBL/GenBank/DDBJ databases">
        <authorList>
            <person name="Gilroy R."/>
        </authorList>
    </citation>
    <scope>NUCLEOTIDE SEQUENCE</scope>
    <source>
        <strain evidence="3">CHK183-6373</strain>
    </source>
</reference>
<feature type="region of interest" description="Disordered" evidence="1">
    <location>
        <begin position="225"/>
        <end position="483"/>
    </location>
</feature>
<reference evidence="3" key="2">
    <citation type="journal article" date="2021" name="PeerJ">
        <title>Extensive microbial diversity within the chicken gut microbiome revealed by metagenomics and culture.</title>
        <authorList>
            <person name="Gilroy R."/>
            <person name="Ravi A."/>
            <person name="Getino M."/>
            <person name="Pursley I."/>
            <person name="Horton D.L."/>
            <person name="Alikhan N.F."/>
            <person name="Baker D."/>
            <person name="Gharbi K."/>
            <person name="Hall N."/>
            <person name="Watson M."/>
            <person name="Adriaenssens E.M."/>
            <person name="Foster-Nyarko E."/>
            <person name="Jarju S."/>
            <person name="Secka A."/>
            <person name="Antonio M."/>
            <person name="Oren A."/>
            <person name="Chaudhuri R.R."/>
            <person name="La Ragione R."/>
            <person name="Hildebrand F."/>
            <person name="Pallen M.J."/>
        </authorList>
    </citation>
    <scope>NUCLEOTIDE SEQUENCE</scope>
    <source>
        <strain evidence="3">CHK183-6373</strain>
    </source>
</reference>
<evidence type="ECO:0000256" key="1">
    <source>
        <dbReference type="SAM" id="MobiDB-lite"/>
    </source>
</evidence>
<dbReference type="AlphaFoldDB" id="A0A9D1TBV5"/>
<feature type="compositionally biased region" description="Acidic residues" evidence="1">
    <location>
        <begin position="411"/>
        <end position="430"/>
    </location>
</feature>
<feature type="compositionally biased region" description="Basic and acidic residues" evidence="1">
    <location>
        <begin position="397"/>
        <end position="410"/>
    </location>
</feature>
<feature type="compositionally biased region" description="Basic residues" evidence="1">
    <location>
        <begin position="435"/>
        <end position="444"/>
    </location>
</feature>
<keyword evidence="2" id="KW-0472">Membrane</keyword>